<dbReference type="PANTHER" id="PTHR12774:SF2">
    <property type="entry name" value="PEROXISOMAL BIOGENESIS FACTOR 19"/>
    <property type="match status" value="1"/>
</dbReference>
<dbReference type="GO" id="GO:0005778">
    <property type="term" value="C:peroxisomal membrane"/>
    <property type="evidence" value="ECO:0007669"/>
    <property type="project" value="TreeGrafter"/>
</dbReference>
<dbReference type="Gene3D" id="1.20.120.900">
    <property type="entry name" value="Pex19, mPTS binding domain"/>
    <property type="match status" value="1"/>
</dbReference>
<dbReference type="Proteomes" id="UP000038045">
    <property type="component" value="Unplaced"/>
</dbReference>
<evidence type="ECO:0000256" key="1">
    <source>
        <dbReference type="ARBA" id="ARBA00006326"/>
    </source>
</evidence>
<evidence type="ECO:0000313" key="5">
    <source>
        <dbReference type="WBParaSite" id="PTRK_0000659100.1"/>
    </source>
</evidence>
<dbReference type="InterPro" id="IPR006708">
    <property type="entry name" value="Pex19"/>
</dbReference>
<dbReference type="GO" id="GO:0045046">
    <property type="term" value="P:protein import into peroxisome membrane"/>
    <property type="evidence" value="ECO:0007669"/>
    <property type="project" value="TreeGrafter"/>
</dbReference>
<dbReference type="InterPro" id="IPR038322">
    <property type="entry name" value="Pex19_C_sf"/>
</dbReference>
<proteinExistence type="inferred from homology"/>
<evidence type="ECO:0000313" key="4">
    <source>
        <dbReference type="Proteomes" id="UP000038045"/>
    </source>
</evidence>
<dbReference type="AlphaFoldDB" id="A0A0N4ZFR2"/>
<protein>
    <recommendedName>
        <fullName evidence="2">Peroxin-19</fullName>
    </recommendedName>
</protein>
<reference evidence="5" key="1">
    <citation type="submission" date="2017-02" db="UniProtKB">
        <authorList>
            <consortium name="WormBaseParasite"/>
        </authorList>
    </citation>
    <scope>IDENTIFICATION</scope>
</reference>
<dbReference type="PANTHER" id="PTHR12774">
    <property type="entry name" value="PEROXISOMAL BIOGENESIS FACTOR 19"/>
    <property type="match status" value="1"/>
</dbReference>
<keyword evidence="4" id="KW-1185">Reference proteome</keyword>
<evidence type="ECO:0000256" key="3">
    <source>
        <dbReference type="SAM" id="MobiDB-lite"/>
    </source>
</evidence>
<dbReference type="GO" id="GO:0033328">
    <property type="term" value="F:peroxisome membrane targeting sequence binding"/>
    <property type="evidence" value="ECO:0007669"/>
    <property type="project" value="TreeGrafter"/>
</dbReference>
<dbReference type="WBParaSite" id="PTRK_0000659100.1">
    <property type="protein sequence ID" value="PTRK_0000659100.1"/>
    <property type="gene ID" value="PTRK_0000659100"/>
</dbReference>
<accession>A0A0N4ZFR2</accession>
<comment type="similarity">
    <text evidence="1">Belongs to the peroxin-19 family.</text>
</comment>
<evidence type="ECO:0000256" key="2">
    <source>
        <dbReference type="ARBA" id="ARBA00029688"/>
    </source>
</evidence>
<organism evidence="4 5">
    <name type="scientific">Parastrongyloides trichosuri</name>
    <name type="common">Possum-specific nematode worm</name>
    <dbReference type="NCBI Taxonomy" id="131310"/>
    <lineage>
        <taxon>Eukaryota</taxon>
        <taxon>Metazoa</taxon>
        <taxon>Ecdysozoa</taxon>
        <taxon>Nematoda</taxon>
        <taxon>Chromadorea</taxon>
        <taxon>Rhabditida</taxon>
        <taxon>Tylenchina</taxon>
        <taxon>Panagrolaimomorpha</taxon>
        <taxon>Strongyloidoidea</taxon>
        <taxon>Strongyloididae</taxon>
        <taxon>Parastrongyloides</taxon>
    </lineage>
</organism>
<dbReference type="Pfam" id="PF04614">
    <property type="entry name" value="Pex19"/>
    <property type="match status" value="1"/>
</dbReference>
<sequence length="243" mass="28600">MSDPVEKFTKNKEDEELCELMNSAMADLGKSSNNQKPKTSDDDLDAFMEQLDEQAMKNASENFENMLETIMKKVEEERKESNEEPNEEDKMFFEDMKKFMTTANSINNGCNEEEMKKIMEEFQDPNSFMKNFTEMLMEEMTNKDTMYAPMKEMKDKFPQLIEKVTTEGNMEEIQKYKNQQAVVEKICLEFEREDYNDNDEEHKSERILLLTKLFNELHSFGFVPTELTPNVENMGDIDNCSIM</sequence>
<dbReference type="STRING" id="131310.A0A0N4ZFR2"/>
<name>A0A0N4ZFR2_PARTI</name>
<feature type="region of interest" description="Disordered" evidence="3">
    <location>
        <begin position="23"/>
        <end position="43"/>
    </location>
</feature>